<accession>A0ACB8Q6M0</accession>
<dbReference type="EMBL" id="MU274044">
    <property type="protein sequence ID" value="KAI0027021.1"/>
    <property type="molecule type" value="Genomic_DNA"/>
</dbReference>
<sequence>MSRRLESIDDQGQKWTTPYPNAEQRAALRASRSVSRAGRTELQQSACSVPGDVSTVSTVAVPTTSPSPPPSNPINLSLDSEQDFPSLPRSPTASPNPETQTSRIRVPVTSAPLAHPLVVLPAPLATAEDIHTASPAPTLSQIPLPDPPAALTTPSLSSPAAATALAQPDQLLPPAPYPMDHVAAPQLRTGPIAASPLGPDHAGPSSRPPAPTPGPTPPALPILSVQSSQLSPPATHTRKRRRAASDVSTIVFDLAAFNGHVESPRPIAARPLTPFSISDDEEMNVDLPPPGPRPPNVAWPPPPAHLPRPLHSPPPYQARASTPAPLAPAFRQHGAAAKIYTSSPWQAWLRLNPAQERFWQRALAPGEPGNVLFAVEYSRSETSGSSSADRIAAELSAALQRSDDHPVAVSYPHPVLTPSGLPATRQSVWHFVYDLTAAEQKALLRARAISRDGRAYLFLPGRLDTSQPVFLYALQGLRGTLIDLDPHLRGCVYESTAYQELCAAYTDHPRMEDFLRNLRFDRLSMRDSNGRPTQVIRVYAHLPTDDPTEQQSARDSLRTVNFDHQYLGVARKETYLCNHCQGSDHPSGLCPLPNIHGWQGPNPNASPATEPDPVDLPPAVLPAAPQSLLANPERDRGRGQNRGRGGGRGRGRGRGRPGANGRGGVGVNARG</sequence>
<evidence type="ECO:0000313" key="2">
    <source>
        <dbReference type="Proteomes" id="UP000814128"/>
    </source>
</evidence>
<name>A0ACB8Q6M0_9AGAM</name>
<keyword evidence="2" id="KW-1185">Reference proteome</keyword>
<proteinExistence type="predicted"/>
<reference evidence="1" key="2">
    <citation type="journal article" date="2022" name="New Phytol.">
        <title>Evolutionary transition to the ectomycorrhizal habit in the genomes of a hyperdiverse lineage of mushroom-forming fungi.</title>
        <authorList>
            <person name="Looney B."/>
            <person name="Miyauchi S."/>
            <person name="Morin E."/>
            <person name="Drula E."/>
            <person name="Courty P.E."/>
            <person name="Kohler A."/>
            <person name="Kuo A."/>
            <person name="LaButti K."/>
            <person name="Pangilinan J."/>
            <person name="Lipzen A."/>
            <person name="Riley R."/>
            <person name="Andreopoulos W."/>
            <person name="He G."/>
            <person name="Johnson J."/>
            <person name="Nolan M."/>
            <person name="Tritt A."/>
            <person name="Barry K.W."/>
            <person name="Grigoriev I.V."/>
            <person name="Nagy L.G."/>
            <person name="Hibbett D."/>
            <person name="Henrissat B."/>
            <person name="Matheny P.B."/>
            <person name="Labbe J."/>
            <person name="Martin F.M."/>
        </authorList>
    </citation>
    <scope>NUCLEOTIDE SEQUENCE</scope>
    <source>
        <strain evidence="1">EC-137</strain>
    </source>
</reference>
<gene>
    <name evidence="1" type="ORF">K488DRAFT_91468</name>
</gene>
<protein>
    <submittedName>
        <fullName evidence="1">Uncharacterized protein</fullName>
    </submittedName>
</protein>
<comment type="caution">
    <text evidence="1">The sequence shown here is derived from an EMBL/GenBank/DDBJ whole genome shotgun (WGS) entry which is preliminary data.</text>
</comment>
<dbReference type="Proteomes" id="UP000814128">
    <property type="component" value="Unassembled WGS sequence"/>
</dbReference>
<organism evidence="1 2">
    <name type="scientific">Vararia minispora EC-137</name>
    <dbReference type="NCBI Taxonomy" id="1314806"/>
    <lineage>
        <taxon>Eukaryota</taxon>
        <taxon>Fungi</taxon>
        <taxon>Dikarya</taxon>
        <taxon>Basidiomycota</taxon>
        <taxon>Agaricomycotina</taxon>
        <taxon>Agaricomycetes</taxon>
        <taxon>Russulales</taxon>
        <taxon>Lachnocladiaceae</taxon>
        <taxon>Vararia</taxon>
    </lineage>
</organism>
<evidence type="ECO:0000313" key="1">
    <source>
        <dbReference type="EMBL" id="KAI0027021.1"/>
    </source>
</evidence>
<reference evidence="1" key="1">
    <citation type="submission" date="2021-02" db="EMBL/GenBank/DDBJ databases">
        <authorList>
            <consortium name="DOE Joint Genome Institute"/>
            <person name="Ahrendt S."/>
            <person name="Looney B.P."/>
            <person name="Miyauchi S."/>
            <person name="Morin E."/>
            <person name="Drula E."/>
            <person name="Courty P.E."/>
            <person name="Chicoki N."/>
            <person name="Fauchery L."/>
            <person name="Kohler A."/>
            <person name="Kuo A."/>
            <person name="Labutti K."/>
            <person name="Pangilinan J."/>
            <person name="Lipzen A."/>
            <person name="Riley R."/>
            <person name="Andreopoulos W."/>
            <person name="He G."/>
            <person name="Johnson J."/>
            <person name="Barry K.W."/>
            <person name="Grigoriev I.V."/>
            <person name="Nagy L."/>
            <person name="Hibbett D."/>
            <person name="Henrissat B."/>
            <person name="Matheny P.B."/>
            <person name="Labbe J."/>
            <person name="Martin F."/>
        </authorList>
    </citation>
    <scope>NUCLEOTIDE SEQUENCE</scope>
    <source>
        <strain evidence="1">EC-137</strain>
    </source>
</reference>